<dbReference type="Pfam" id="PF01040">
    <property type="entry name" value="UbiA"/>
    <property type="match status" value="1"/>
</dbReference>
<keyword evidence="4 6" id="KW-1133">Transmembrane helix</keyword>
<proteinExistence type="predicted"/>
<feature type="transmembrane region" description="Helical" evidence="6">
    <location>
        <begin position="85"/>
        <end position="116"/>
    </location>
</feature>
<dbReference type="InterPro" id="IPR044878">
    <property type="entry name" value="UbiA_sf"/>
</dbReference>
<feature type="transmembrane region" description="Helical" evidence="6">
    <location>
        <begin position="272"/>
        <end position="288"/>
    </location>
</feature>
<keyword evidence="8" id="KW-1185">Reference proteome</keyword>
<comment type="subcellular location">
    <subcellularLocation>
        <location evidence="1">Membrane</location>
        <topology evidence="1">Multi-pass membrane protein</topology>
    </subcellularLocation>
</comment>
<keyword evidence="3 6" id="KW-0812">Transmembrane</keyword>
<evidence type="ECO:0000313" key="7">
    <source>
        <dbReference type="EMBL" id="MFC4161796.1"/>
    </source>
</evidence>
<evidence type="ECO:0000256" key="6">
    <source>
        <dbReference type="SAM" id="Phobius"/>
    </source>
</evidence>
<keyword evidence="2" id="KW-1003">Cell membrane</keyword>
<comment type="caution">
    <text evidence="7">The sequence shown here is derived from an EMBL/GenBank/DDBJ whole genome shotgun (WGS) entry which is preliminary data.</text>
</comment>
<organism evidence="7 8">
    <name type="scientific">Chitinimonas lacunae</name>
    <dbReference type="NCBI Taxonomy" id="1963018"/>
    <lineage>
        <taxon>Bacteria</taxon>
        <taxon>Pseudomonadati</taxon>
        <taxon>Pseudomonadota</taxon>
        <taxon>Betaproteobacteria</taxon>
        <taxon>Neisseriales</taxon>
        <taxon>Chitinibacteraceae</taxon>
        <taxon>Chitinimonas</taxon>
    </lineage>
</organism>
<dbReference type="Gene3D" id="1.10.357.140">
    <property type="entry name" value="UbiA prenyltransferase"/>
    <property type="match status" value="1"/>
</dbReference>
<dbReference type="EMBL" id="JBHSBU010000002">
    <property type="protein sequence ID" value="MFC4161796.1"/>
    <property type="molecule type" value="Genomic_DNA"/>
</dbReference>
<feature type="transmembrane region" description="Helical" evidence="6">
    <location>
        <begin position="37"/>
        <end position="54"/>
    </location>
</feature>
<gene>
    <name evidence="7" type="ORF">ACFOW7_20880</name>
</gene>
<feature type="transmembrane region" description="Helical" evidence="6">
    <location>
        <begin position="154"/>
        <end position="172"/>
    </location>
</feature>
<sequence length="289" mass="32193">MKPYLKLIRPHQWIKNGFVLIGPLFAHRLDALTLQSAFLAFLAFCASASCVYVFNDLLDVEADRQHPTKCKRPIAAGLIQPARAWALTLLLAATAALLALVAGPWVLALVVCYWLINIAYSLRYKHVAILDVFMIASGFMLRILAGTLGLGLGVSNWLLLCGMMVTLFLGFAKRRAELLLLDGQRHDRNAVRRVLEDYSAPLLDHCISVCAAGTIVSYSLFTMSADTVRIHGTDKLIYTVPFIIYGIFRYLYLLHGHGRGNDTASDLLQDRHLIMTVGCWLGLSVWLIY</sequence>
<dbReference type="NCBIfam" id="NF008977">
    <property type="entry name" value="PRK12324.1-2"/>
    <property type="match status" value="1"/>
</dbReference>
<evidence type="ECO:0000256" key="1">
    <source>
        <dbReference type="ARBA" id="ARBA00004141"/>
    </source>
</evidence>
<dbReference type="NCBIfam" id="NF008978">
    <property type="entry name" value="PRK12324.1-4"/>
    <property type="match status" value="1"/>
</dbReference>
<evidence type="ECO:0000256" key="3">
    <source>
        <dbReference type="ARBA" id="ARBA00022692"/>
    </source>
</evidence>
<evidence type="ECO:0000256" key="5">
    <source>
        <dbReference type="ARBA" id="ARBA00023136"/>
    </source>
</evidence>
<keyword evidence="5 6" id="KW-0472">Membrane</keyword>
<name>A0ABV8MWX9_9NEIS</name>
<evidence type="ECO:0000256" key="2">
    <source>
        <dbReference type="ARBA" id="ARBA00022475"/>
    </source>
</evidence>
<dbReference type="EC" id="2.4.2.45" evidence="7"/>
<keyword evidence="7" id="KW-0328">Glycosyltransferase</keyword>
<dbReference type="RefSeq" id="WP_378168320.1">
    <property type="nucleotide sequence ID" value="NZ_JBHSBU010000002.1"/>
</dbReference>
<feature type="transmembrane region" description="Helical" evidence="6">
    <location>
        <begin position="128"/>
        <end position="148"/>
    </location>
</feature>
<protein>
    <submittedName>
        <fullName evidence="7">Decaprenyl-phosphate phosphoribosyltransferase</fullName>
        <ecNumber evidence="7">2.4.2.45</ecNumber>
    </submittedName>
</protein>
<dbReference type="InterPro" id="IPR000537">
    <property type="entry name" value="UbiA_prenyltransferase"/>
</dbReference>
<reference evidence="8" key="1">
    <citation type="journal article" date="2019" name="Int. J. Syst. Evol. Microbiol.">
        <title>The Global Catalogue of Microorganisms (GCM) 10K type strain sequencing project: providing services to taxonomists for standard genome sequencing and annotation.</title>
        <authorList>
            <consortium name="The Broad Institute Genomics Platform"/>
            <consortium name="The Broad Institute Genome Sequencing Center for Infectious Disease"/>
            <person name="Wu L."/>
            <person name="Ma J."/>
        </authorList>
    </citation>
    <scope>NUCLEOTIDE SEQUENCE [LARGE SCALE GENOMIC DNA]</scope>
    <source>
        <strain evidence="8">LMG 29894</strain>
    </source>
</reference>
<dbReference type="Proteomes" id="UP001595791">
    <property type="component" value="Unassembled WGS sequence"/>
</dbReference>
<evidence type="ECO:0000256" key="4">
    <source>
        <dbReference type="ARBA" id="ARBA00022989"/>
    </source>
</evidence>
<dbReference type="CDD" id="cd13963">
    <property type="entry name" value="PT_UbiA_2"/>
    <property type="match status" value="1"/>
</dbReference>
<evidence type="ECO:0000313" key="8">
    <source>
        <dbReference type="Proteomes" id="UP001595791"/>
    </source>
</evidence>
<feature type="transmembrane region" description="Helical" evidence="6">
    <location>
        <begin position="236"/>
        <end position="252"/>
    </location>
</feature>
<keyword evidence="7" id="KW-0808">Transferase</keyword>
<dbReference type="GO" id="GO:0016757">
    <property type="term" value="F:glycosyltransferase activity"/>
    <property type="evidence" value="ECO:0007669"/>
    <property type="project" value="UniProtKB-KW"/>
</dbReference>
<accession>A0ABV8MWX9</accession>